<evidence type="ECO:0000256" key="2">
    <source>
        <dbReference type="ARBA" id="ARBA00022573"/>
    </source>
</evidence>
<dbReference type="Proteomes" id="UP000292958">
    <property type="component" value="Unassembled WGS sequence"/>
</dbReference>
<evidence type="ECO:0000313" key="8">
    <source>
        <dbReference type="Proteomes" id="UP000292958"/>
    </source>
</evidence>
<dbReference type="PIRSF" id="PIRSF036428">
    <property type="entry name" value="CobL"/>
    <property type="match status" value="1"/>
</dbReference>
<name>A0A4Q7YSE7_9BACT</name>
<dbReference type="InterPro" id="IPR006365">
    <property type="entry name" value="Cbl_synth_CobL"/>
</dbReference>
<evidence type="ECO:0000313" key="7">
    <source>
        <dbReference type="EMBL" id="RZU40144.1"/>
    </source>
</evidence>
<dbReference type="InterPro" id="IPR014008">
    <property type="entry name" value="Cbl_synth_MTase_CbiT"/>
</dbReference>
<dbReference type="Gene3D" id="3.40.1010.10">
    <property type="entry name" value="Cobalt-precorrin-4 Transmethylase, Domain 1"/>
    <property type="match status" value="1"/>
</dbReference>
<evidence type="ECO:0000256" key="1">
    <source>
        <dbReference type="ARBA" id="ARBA00004953"/>
    </source>
</evidence>
<dbReference type="InterPro" id="IPR050714">
    <property type="entry name" value="Cobalamin_biosynth_MTase"/>
</dbReference>
<dbReference type="InterPro" id="IPR029063">
    <property type="entry name" value="SAM-dependent_MTases_sf"/>
</dbReference>
<dbReference type="CDD" id="cd11644">
    <property type="entry name" value="Precorrin-6Y-MT"/>
    <property type="match status" value="1"/>
</dbReference>
<keyword evidence="5" id="KW-0949">S-adenosyl-L-methionine</keyword>
<keyword evidence="8" id="KW-1185">Reference proteome</keyword>
<evidence type="ECO:0000256" key="4">
    <source>
        <dbReference type="ARBA" id="ARBA00022679"/>
    </source>
</evidence>
<dbReference type="InterPro" id="IPR012818">
    <property type="entry name" value="CbiE"/>
</dbReference>
<dbReference type="EMBL" id="SHKW01000001">
    <property type="protein sequence ID" value="RZU40144.1"/>
    <property type="molecule type" value="Genomic_DNA"/>
</dbReference>
<dbReference type="NCBIfam" id="TIGR02469">
    <property type="entry name" value="CbiT"/>
    <property type="match status" value="1"/>
</dbReference>
<comment type="pathway">
    <text evidence="1">Cofactor biosynthesis; adenosylcobalamin biosynthesis.</text>
</comment>
<accession>A0A4Q7YSE7</accession>
<dbReference type="UniPathway" id="UPA00148"/>
<keyword evidence="4 7" id="KW-0808">Transferase</keyword>
<dbReference type="SUPFAM" id="SSF53790">
    <property type="entry name" value="Tetrapyrrole methylase"/>
    <property type="match status" value="1"/>
</dbReference>
<comment type="caution">
    <text evidence="7">The sequence shown here is derived from an EMBL/GenBank/DDBJ whole genome shotgun (WGS) entry which is preliminary data.</text>
</comment>
<dbReference type="InterPro" id="IPR035996">
    <property type="entry name" value="4pyrrol_Methylase_sf"/>
</dbReference>
<keyword evidence="3 7" id="KW-0489">Methyltransferase</keyword>
<dbReference type="SUPFAM" id="SSF53335">
    <property type="entry name" value="S-adenosyl-L-methionine-dependent methyltransferases"/>
    <property type="match status" value="1"/>
</dbReference>
<dbReference type="Gene3D" id="3.40.50.150">
    <property type="entry name" value="Vaccinia Virus protein VP39"/>
    <property type="match status" value="1"/>
</dbReference>
<protein>
    <submittedName>
        <fullName evidence="7">Precorrin-6Y C5,15-methyltransferase (Decarboxylating)</fullName>
    </submittedName>
</protein>
<dbReference type="GO" id="GO:0032259">
    <property type="term" value="P:methylation"/>
    <property type="evidence" value="ECO:0007669"/>
    <property type="project" value="UniProtKB-KW"/>
</dbReference>
<evidence type="ECO:0000259" key="6">
    <source>
        <dbReference type="Pfam" id="PF00590"/>
    </source>
</evidence>
<dbReference type="OrthoDB" id="9780707at2"/>
<dbReference type="CDD" id="cd02440">
    <property type="entry name" value="AdoMet_MTases"/>
    <property type="match status" value="1"/>
</dbReference>
<dbReference type="PANTHER" id="PTHR43182:SF1">
    <property type="entry name" value="COBALT-PRECORRIN-7 C(5)-METHYLTRANSFERASE"/>
    <property type="match status" value="1"/>
</dbReference>
<dbReference type="GO" id="GO:0009236">
    <property type="term" value="P:cobalamin biosynthetic process"/>
    <property type="evidence" value="ECO:0007669"/>
    <property type="project" value="UniProtKB-UniPathway"/>
</dbReference>
<reference evidence="7 8" key="1">
    <citation type="submission" date="2019-02" db="EMBL/GenBank/DDBJ databases">
        <title>Genomic Encyclopedia of Archaeal and Bacterial Type Strains, Phase II (KMG-II): from individual species to whole genera.</title>
        <authorList>
            <person name="Goeker M."/>
        </authorList>
    </citation>
    <scope>NUCLEOTIDE SEQUENCE [LARGE SCALE GENOMIC DNA]</scope>
    <source>
        <strain evidence="7 8">DSM 18101</strain>
    </source>
</reference>
<evidence type="ECO:0000256" key="5">
    <source>
        <dbReference type="ARBA" id="ARBA00022691"/>
    </source>
</evidence>
<keyword evidence="2" id="KW-0169">Cobalamin biosynthesis</keyword>
<evidence type="ECO:0000256" key="3">
    <source>
        <dbReference type="ARBA" id="ARBA00022603"/>
    </source>
</evidence>
<dbReference type="InterPro" id="IPR014777">
    <property type="entry name" value="4pyrrole_Mease_sub1"/>
</dbReference>
<feature type="domain" description="Tetrapyrrole methylase" evidence="6">
    <location>
        <begin position="8"/>
        <end position="192"/>
    </location>
</feature>
<gene>
    <name evidence="7" type="ORF">BDD14_1577</name>
</gene>
<dbReference type="NCBIfam" id="TIGR02467">
    <property type="entry name" value="CbiE"/>
    <property type="match status" value="1"/>
</dbReference>
<dbReference type="Pfam" id="PF00590">
    <property type="entry name" value="TP_methylase"/>
    <property type="match status" value="1"/>
</dbReference>
<sequence>MTAAEHWLSIVGIGEDGWDGLNDEAKRAVESAELVYGGARHLALVPTAVSSATRIPWPSPMTPAVQQILTEYRGKKRVTVLASGDPMLHGVGVPLTRDIVATEFRVIPQVSAFSLACARLGWPMAETTLITLVNRPVEQLLRHLYPDQRLVIFSKDGSTPATVARLLTESGYGSSKIDVFENLGGSSERSIRELAACWLNKECGMLNLMAVLCAPDTTGRPLSLAPGLPDDTFDTDGQLTKREVRAVTLARLAPLPNQTLWDVGAGTGSIGIEWMRVHPSCSCIAFEAREDRAVRIRENAARLCVPTLKVIQGTAPATFASLRPPDAIFIGGGVGSDELFDACWAKLSPGGRLVANAVTLQSEASLITRHTLYGGDLMRMTVSRADLIGGLYGWRPMMPITQWTVTKA</sequence>
<proteinExistence type="predicted"/>
<organism evidence="7 8">
    <name type="scientific">Edaphobacter modestus</name>
    <dbReference type="NCBI Taxonomy" id="388466"/>
    <lineage>
        <taxon>Bacteria</taxon>
        <taxon>Pseudomonadati</taxon>
        <taxon>Acidobacteriota</taxon>
        <taxon>Terriglobia</taxon>
        <taxon>Terriglobales</taxon>
        <taxon>Acidobacteriaceae</taxon>
        <taxon>Edaphobacter</taxon>
    </lineage>
</organism>
<dbReference type="GO" id="GO:0008276">
    <property type="term" value="F:protein methyltransferase activity"/>
    <property type="evidence" value="ECO:0007669"/>
    <property type="project" value="InterPro"/>
</dbReference>
<dbReference type="AlphaFoldDB" id="A0A4Q7YSE7"/>
<dbReference type="PANTHER" id="PTHR43182">
    <property type="entry name" value="COBALT-PRECORRIN-6B C(15)-METHYLTRANSFERASE (DECARBOXYLATING)"/>
    <property type="match status" value="1"/>
</dbReference>
<dbReference type="InterPro" id="IPR000878">
    <property type="entry name" value="4pyrrol_Mease"/>
</dbReference>
<dbReference type="RefSeq" id="WP_130418253.1">
    <property type="nucleotide sequence ID" value="NZ_SHKW01000001.1"/>
</dbReference>